<evidence type="ECO:0000256" key="11">
    <source>
        <dbReference type="ARBA" id="ARBA00023326"/>
    </source>
</evidence>
<keyword evidence="7" id="KW-0378">Hydrolase</keyword>
<dbReference type="EMBL" id="KN847046">
    <property type="protein sequence ID" value="KIW23390.1"/>
    <property type="molecule type" value="Genomic_DNA"/>
</dbReference>
<feature type="domain" description="Mannosidase Ig/CBM-like" evidence="18">
    <location>
        <begin position="703"/>
        <end position="812"/>
    </location>
</feature>
<name>A0A0D2BYI1_9EURO</name>
<dbReference type="SUPFAM" id="SSF49785">
    <property type="entry name" value="Galactose-binding domain-like"/>
    <property type="match status" value="1"/>
</dbReference>
<dbReference type="AlphaFoldDB" id="A0A0D2BYI1"/>
<dbReference type="GO" id="GO:0000272">
    <property type="term" value="P:polysaccharide catabolic process"/>
    <property type="evidence" value="ECO:0007669"/>
    <property type="project" value="UniProtKB-KW"/>
</dbReference>
<feature type="domain" description="Beta-mannosidase-like galactose-binding" evidence="19">
    <location>
        <begin position="12"/>
        <end position="193"/>
    </location>
</feature>
<dbReference type="InterPro" id="IPR050887">
    <property type="entry name" value="Beta-mannosidase_GH2"/>
</dbReference>
<comment type="similarity">
    <text evidence="12">Belongs to the glycosyl hydrolase 2 family. Beta-mannosidase B subfamily.</text>
</comment>
<dbReference type="SUPFAM" id="SSF49303">
    <property type="entry name" value="beta-Galactosidase/glucuronidase domain"/>
    <property type="match status" value="2"/>
</dbReference>
<comment type="pathway">
    <text evidence="3">Glycan metabolism; N-glycan degradation.</text>
</comment>
<sequence>MTTITTELNSGWQCRQSDDTSENGWLQVSKVPTTTHIVLQENGKIPDPFIDMNELAVRWVAEKSWTYKTVFTSPTNRRPDARTDLVFEGLDTFATVTLNGHKILEANNMFLEYRVDVTPFLSEPKDEVLAAPNVLEIVFDSALLRGRELVKQHSHEHDFIAHQTESSRLPVRKAQCHWGWDWGPILITSGPWKRVLLETYVDRIDDIWFRAEVSEDLKVVKGNLFASVGSGKGKLEEGSVVKLSLSLDSKALYQSEARISKDGIATAEFQLEDPALWYPRGYGEQRLYELQATLSTKGADPVSRSRLVGFRRCELIQEPDEFGKSFYFRINNVDVFAGGSCWIPADCFLPRIGEDGYRKWMELMIEGNQIMTRIWGGGIYEDDSFYEACDSMGILVWQDFCFACASYPTYPSFLSQVEQEARFNVRRLRCHPSLAIWAGNNEDYQIQEKHHLEYDYEGDKDPQSWLKSSFPARYIYEYLLPKVVQEESPGAVYHPSSPWGDGKKTWDPTVGDIHQWDVWHGSMRRYQELPTMGGRFVSEFGMEAYPHVSTIVSAIATDPKQQYPGSMTMDYHNRAIDHERRLMTYVAENFQIKYDLSSFAHLTQVMQLDAVRFAYRSWRREWGSASSSPKGQKNRKCGGVLVWQFNDTWPTMSWAVVDYYRVKKPAFYAIKRSLKPLAAGVSRPFHEWTSGHMDPTGGVEETRFDLWVCSSRADEDVQADVVVRAISIKTGQDVVDPIKKNGVTVKANSTTEILRGSELPIDTGAVARDPASPTRPSSIDTRAWDPYVIHASLLVDGRVVGTDTAWPHPIKYLDFSAARDVQVRLSSGAGEHGVVTVTVTAARPVHGFVFQEGRDGLTFSDNGFDVVPGQDVVVEVRGGPVARETLRWTYIGAERGSIGFDG</sequence>
<evidence type="ECO:0000256" key="14">
    <source>
        <dbReference type="ARBA" id="ARBA00041614"/>
    </source>
</evidence>
<dbReference type="STRING" id="569365.A0A0D2BYI1"/>
<dbReference type="InterPro" id="IPR041447">
    <property type="entry name" value="Mannosidase_ig"/>
</dbReference>
<keyword evidence="8" id="KW-0325">Glycoprotein</keyword>
<dbReference type="Pfam" id="PF17786">
    <property type="entry name" value="Mannosidase_ig"/>
    <property type="match status" value="1"/>
</dbReference>
<evidence type="ECO:0000259" key="17">
    <source>
        <dbReference type="Pfam" id="PF17753"/>
    </source>
</evidence>
<evidence type="ECO:0000259" key="16">
    <source>
        <dbReference type="Pfam" id="PF00703"/>
    </source>
</evidence>
<evidence type="ECO:0000256" key="2">
    <source>
        <dbReference type="ARBA" id="ARBA00004613"/>
    </source>
</evidence>
<dbReference type="Pfam" id="PF22666">
    <property type="entry name" value="Glyco_hydro_2_N2"/>
    <property type="match status" value="1"/>
</dbReference>
<dbReference type="GO" id="GO:0004567">
    <property type="term" value="F:beta-mannosidase activity"/>
    <property type="evidence" value="ECO:0007669"/>
    <property type="project" value="UniProtKB-EC"/>
</dbReference>
<dbReference type="Gene3D" id="3.20.20.80">
    <property type="entry name" value="Glycosidases"/>
    <property type="match status" value="1"/>
</dbReference>
<dbReference type="InterPro" id="IPR041625">
    <property type="entry name" value="Beta-mannosidase_Ig"/>
</dbReference>
<keyword evidence="21" id="KW-1185">Reference proteome</keyword>
<gene>
    <name evidence="20" type="ORF">PV07_11594</name>
</gene>
<evidence type="ECO:0000256" key="15">
    <source>
        <dbReference type="SAM" id="MobiDB-lite"/>
    </source>
</evidence>
<comment type="subcellular location">
    <subcellularLocation>
        <location evidence="2">Secreted</location>
    </subcellularLocation>
</comment>
<dbReference type="PANTHER" id="PTHR43730:SF1">
    <property type="entry name" value="BETA-MANNOSIDASE"/>
    <property type="match status" value="1"/>
</dbReference>
<evidence type="ECO:0000256" key="1">
    <source>
        <dbReference type="ARBA" id="ARBA00000829"/>
    </source>
</evidence>
<dbReference type="SUPFAM" id="SSF51445">
    <property type="entry name" value="(Trans)glycosidases"/>
    <property type="match status" value="1"/>
</dbReference>
<dbReference type="GO" id="GO:0005576">
    <property type="term" value="C:extracellular region"/>
    <property type="evidence" value="ECO:0007669"/>
    <property type="project" value="UniProtKB-SubCell"/>
</dbReference>
<dbReference type="RefSeq" id="XP_016243606.1">
    <property type="nucleotide sequence ID" value="XM_016399044.1"/>
</dbReference>
<dbReference type="Gene3D" id="2.60.40.10">
    <property type="entry name" value="Immunoglobulins"/>
    <property type="match status" value="1"/>
</dbReference>
<evidence type="ECO:0000313" key="20">
    <source>
        <dbReference type="EMBL" id="KIW23390.1"/>
    </source>
</evidence>
<dbReference type="Gene3D" id="2.60.120.260">
    <property type="entry name" value="Galactose-binding domain-like"/>
    <property type="match status" value="1"/>
</dbReference>
<proteinExistence type="inferred from homology"/>
<evidence type="ECO:0000256" key="6">
    <source>
        <dbReference type="ARBA" id="ARBA00022525"/>
    </source>
</evidence>
<keyword evidence="6" id="KW-0964">Secreted</keyword>
<dbReference type="FunFam" id="2.60.120.260:FF:000118">
    <property type="entry name" value="Beta-mannosidase B"/>
    <property type="match status" value="1"/>
</dbReference>
<evidence type="ECO:0000313" key="21">
    <source>
        <dbReference type="Proteomes" id="UP000054466"/>
    </source>
</evidence>
<dbReference type="InterPro" id="IPR013783">
    <property type="entry name" value="Ig-like_fold"/>
</dbReference>
<dbReference type="UniPathway" id="UPA00280"/>
<accession>A0A0D2BYI1</accession>
<evidence type="ECO:0000256" key="4">
    <source>
        <dbReference type="ARBA" id="ARBA00011738"/>
    </source>
</evidence>
<dbReference type="InterPro" id="IPR017853">
    <property type="entry name" value="GH"/>
</dbReference>
<evidence type="ECO:0000256" key="12">
    <source>
        <dbReference type="ARBA" id="ARBA00038429"/>
    </source>
</evidence>
<feature type="compositionally biased region" description="Polar residues" evidence="15">
    <location>
        <begin position="1"/>
        <end position="15"/>
    </location>
</feature>
<dbReference type="Proteomes" id="UP000054466">
    <property type="component" value="Unassembled WGS sequence"/>
</dbReference>
<organism evidence="20 21">
    <name type="scientific">Cladophialophora immunda</name>
    <dbReference type="NCBI Taxonomy" id="569365"/>
    <lineage>
        <taxon>Eukaryota</taxon>
        <taxon>Fungi</taxon>
        <taxon>Dikarya</taxon>
        <taxon>Ascomycota</taxon>
        <taxon>Pezizomycotina</taxon>
        <taxon>Eurotiomycetes</taxon>
        <taxon>Chaetothyriomycetidae</taxon>
        <taxon>Chaetothyriales</taxon>
        <taxon>Herpotrichiellaceae</taxon>
        <taxon>Cladophialophora</taxon>
    </lineage>
</organism>
<evidence type="ECO:0000259" key="18">
    <source>
        <dbReference type="Pfam" id="PF17786"/>
    </source>
</evidence>
<evidence type="ECO:0000256" key="9">
    <source>
        <dbReference type="ARBA" id="ARBA00023277"/>
    </source>
</evidence>
<evidence type="ECO:0000256" key="7">
    <source>
        <dbReference type="ARBA" id="ARBA00022801"/>
    </source>
</evidence>
<comment type="catalytic activity">
    <reaction evidence="1">
        <text>Hydrolysis of terminal, non-reducing beta-D-mannose residues in beta-D-mannosides.</text>
        <dbReference type="EC" id="3.2.1.25"/>
    </reaction>
</comment>
<evidence type="ECO:0000256" key="13">
    <source>
        <dbReference type="ARBA" id="ARBA00041069"/>
    </source>
</evidence>
<dbReference type="InterPro" id="IPR054593">
    <property type="entry name" value="Beta-mannosidase-like_N2"/>
</dbReference>
<evidence type="ECO:0000256" key="8">
    <source>
        <dbReference type="ARBA" id="ARBA00023180"/>
    </source>
</evidence>
<keyword evidence="9" id="KW-0119">Carbohydrate metabolism</keyword>
<dbReference type="VEuPathDB" id="FungiDB:PV07_11594"/>
<dbReference type="EC" id="3.2.1.25" evidence="5"/>
<dbReference type="HOGENOM" id="CLU_005015_1_1_1"/>
<feature type="region of interest" description="Disordered" evidence="15">
    <location>
        <begin position="1"/>
        <end position="20"/>
    </location>
</feature>
<evidence type="ECO:0000256" key="5">
    <source>
        <dbReference type="ARBA" id="ARBA00012754"/>
    </source>
</evidence>
<dbReference type="GeneID" id="27350788"/>
<dbReference type="OrthoDB" id="2866996at2759"/>
<evidence type="ECO:0000256" key="3">
    <source>
        <dbReference type="ARBA" id="ARBA00004740"/>
    </source>
</evidence>
<keyword evidence="11" id="KW-0624">Polysaccharide degradation</keyword>
<feature type="domain" description="Beta-mannosidase Ig-fold" evidence="17">
    <location>
        <begin position="831"/>
        <end position="878"/>
    </location>
</feature>
<evidence type="ECO:0000259" key="19">
    <source>
        <dbReference type="Pfam" id="PF22666"/>
    </source>
</evidence>
<dbReference type="InterPro" id="IPR036156">
    <property type="entry name" value="Beta-gal/glucu_dom_sf"/>
</dbReference>
<keyword evidence="10" id="KW-0326">Glycosidase</keyword>
<reference evidence="20 21" key="1">
    <citation type="submission" date="2015-01" db="EMBL/GenBank/DDBJ databases">
        <title>The Genome Sequence of Cladophialophora immunda CBS83496.</title>
        <authorList>
            <consortium name="The Broad Institute Genomics Platform"/>
            <person name="Cuomo C."/>
            <person name="de Hoog S."/>
            <person name="Gorbushina A."/>
            <person name="Stielow B."/>
            <person name="Teixiera M."/>
            <person name="Abouelleil A."/>
            <person name="Chapman S.B."/>
            <person name="Priest M."/>
            <person name="Young S.K."/>
            <person name="Wortman J."/>
            <person name="Nusbaum C."/>
            <person name="Birren B."/>
        </authorList>
    </citation>
    <scope>NUCLEOTIDE SEQUENCE [LARGE SCALE GENOMIC DNA]</scope>
    <source>
        <strain evidence="20 21">CBS 83496</strain>
    </source>
</reference>
<evidence type="ECO:0000256" key="10">
    <source>
        <dbReference type="ARBA" id="ARBA00023295"/>
    </source>
</evidence>
<dbReference type="Pfam" id="PF00703">
    <property type="entry name" value="Glyco_hydro_2"/>
    <property type="match status" value="1"/>
</dbReference>
<protein>
    <recommendedName>
        <fullName evidence="13">Beta-mannosidase B</fullName>
        <ecNumber evidence="5">3.2.1.25</ecNumber>
    </recommendedName>
    <alternativeName>
        <fullName evidence="14">Mannanase B</fullName>
    </alternativeName>
</protein>
<dbReference type="Pfam" id="PF17753">
    <property type="entry name" value="Ig_mannosidase"/>
    <property type="match status" value="1"/>
</dbReference>
<dbReference type="PANTHER" id="PTHR43730">
    <property type="entry name" value="BETA-MANNOSIDASE"/>
    <property type="match status" value="1"/>
</dbReference>
<dbReference type="FunFam" id="3.20.20.80:FF:000050">
    <property type="entry name" value="Beta-mannosidase B"/>
    <property type="match status" value="1"/>
</dbReference>
<comment type="subunit">
    <text evidence="4">Homodimer.</text>
</comment>
<dbReference type="InterPro" id="IPR008979">
    <property type="entry name" value="Galactose-bd-like_sf"/>
</dbReference>
<dbReference type="InterPro" id="IPR006102">
    <property type="entry name" value="Ig-like_GH2"/>
</dbReference>
<dbReference type="GO" id="GO:0006516">
    <property type="term" value="P:glycoprotein catabolic process"/>
    <property type="evidence" value="ECO:0007669"/>
    <property type="project" value="TreeGrafter"/>
</dbReference>
<feature type="domain" description="Glycoside hydrolase family 2 immunoglobulin-like beta-sandwich" evidence="16">
    <location>
        <begin position="203"/>
        <end position="311"/>
    </location>
</feature>